<dbReference type="CDD" id="cd00075">
    <property type="entry name" value="HATPase"/>
    <property type="match status" value="1"/>
</dbReference>
<feature type="domain" description="Response regulatory" evidence="10">
    <location>
        <begin position="25"/>
        <end position="140"/>
    </location>
</feature>
<gene>
    <name evidence="12" type="ORF">FTO68_00595</name>
</gene>
<dbReference type="InterPro" id="IPR035965">
    <property type="entry name" value="PAS-like_dom_sf"/>
</dbReference>
<dbReference type="SMART" id="SM00387">
    <property type="entry name" value="HATPase_c"/>
    <property type="match status" value="1"/>
</dbReference>
<comment type="caution">
    <text evidence="12">The sequence shown here is derived from an EMBL/GenBank/DDBJ whole genome shotgun (WGS) entry which is preliminary data.</text>
</comment>
<name>A0ABD4TI57_9EURY</name>
<protein>
    <recommendedName>
        <fullName evidence="2">histidine kinase</fullName>
        <ecNumber evidence="2">2.7.13.3</ecNumber>
    </recommendedName>
</protein>
<dbReference type="PANTHER" id="PTHR42878">
    <property type="entry name" value="TWO-COMPONENT HISTIDINE KINASE"/>
    <property type="match status" value="1"/>
</dbReference>
<keyword evidence="13" id="KW-1185">Reference proteome</keyword>
<keyword evidence="4" id="KW-0547">Nucleotide-binding</keyword>
<dbReference type="InterPro" id="IPR001789">
    <property type="entry name" value="Sig_transdc_resp-reg_receiver"/>
</dbReference>
<dbReference type="Gene3D" id="3.40.50.2300">
    <property type="match status" value="1"/>
</dbReference>
<dbReference type="PROSITE" id="PS50110">
    <property type="entry name" value="RESPONSE_REGULATORY"/>
    <property type="match status" value="1"/>
</dbReference>
<evidence type="ECO:0000259" key="11">
    <source>
        <dbReference type="PROSITE" id="PS50113"/>
    </source>
</evidence>
<dbReference type="InterPro" id="IPR050351">
    <property type="entry name" value="BphY/WalK/GraS-like"/>
</dbReference>
<keyword evidence="5" id="KW-0418">Kinase</keyword>
<dbReference type="InterPro" id="IPR011006">
    <property type="entry name" value="CheY-like_superfamily"/>
</dbReference>
<evidence type="ECO:0000256" key="4">
    <source>
        <dbReference type="ARBA" id="ARBA00022741"/>
    </source>
</evidence>
<dbReference type="SUPFAM" id="SSF55785">
    <property type="entry name" value="PYP-like sensor domain (PAS domain)"/>
    <property type="match status" value="1"/>
</dbReference>
<dbReference type="InterPro" id="IPR013656">
    <property type="entry name" value="PAS_4"/>
</dbReference>
<evidence type="ECO:0000256" key="6">
    <source>
        <dbReference type="ARBA" id="ARBA00022840"/>
    </source>
</evidence>
<keyword evidence="7" id="KW-0902">Two-component regulatory system</keyword>
<feature type="domain" description="PAC" evidence="11">
    <location>
        <begin position="223"/>
        <end position="273"/>
    </location>
</feature>
<dbReference type="Proteomes" id="UP001524383">
    <property type="component" value="Unassembled WGS sequence"/>
</dbReference>
<feature type="domain" description="Histidine kinase" evidence="9">
    <location>
        <begin position="284"/>
        <end position="479"/>
    </location>
</feature>
<dbReference type="Pfam" id="PF08448">
    <property type="entry name" value="PAS_4"/>
    <property type="match status" value="1"/>
</dbReference>
<feature type="modified residue" description="4-aspartylphosphate" evidence="8">
    <location>
        <position position="75"/>
    </location>
</feature>
<sequence length="484" mass="54622">MSDIIQYKIPHPVFDGEKSPMTIARILIVEDEAVTAMAIRKHLTNLGYFVCGIAHNAEIAVRMAGEEMPDLILMDIKLTGRKSGIDVANEIRAKSDIAIIYLTAFSNDNLIEEAKKTEPYGYILKPVREQELKTSIEMALYKHSMEKRLRRSEEEKAAVLNSMPVMLIHIGPDYAIRYANRVAGTYANRDPESLVGARCHEIWQEEADECESCPVIRSIESGSIEEGDVMLPDGRIFHLKGCPVYNELGEPDGAIIFGMDITEEKAAAEALSLAHRKLQILSSITRHDILNEITMIIGYLGILQCSVDERGDPEEKDYTDRIMGASQNIRRQIDFTDQYEELGVKEPAWLSLHDMIRKIPKGDIPIRSDCQDISIYADRMTEKVFYNLYDNTIRHTEGATGIRIHCRRENNDLIILWEDDGGGIPAEYKEKIFNRSFGKNTGFGLFLSREILGITTITIHETGIPGKGARFEIRVPEGRFMIPG</sequence>
<dbReference type="Gene3D" id="1.10.287.130">
    <property type="match status" value="1"/>
</dbReference>
<evidence type="ECO:0000259" key="9">
    <source>
        <dbReference type="PROSITE" id="PS50109"/>
    </source>
</evidence>
<dbReference type="GO" id="GO:0004673">
    <property type="term" value="F:protein histidine kinase activity"/>
    <property type="evidence" value="ECO:0007669"/>
    <property type="project" value="UniProtKB-EC"/>
</dbReference>
<dbReference type="InterPro" id="IPR000700">
    <property type="entry name" value="PAS-assoc_C"/>
</dbReference>
<dbReference type="GO" id="GO:0000160">
    <property type="term" value="P:phosphorelay signal transduction system"/>
    <property type="evidence" value="ECO:0007669"/>
    <property type="project" value="UniProtKB-KW"/>
</dbReference>
<dbReference type="SUPFAM" id="SSF52172">
    <property type="entry name" value="CheY-like"/>
    <property type="match status" value="1"/>
</dbReference>
<dbReference type="PROSITE" id="PS50109">
    <property type="entry name" value="HIS_KIN"/>
    <property type="match status" value="1"/>
</dbReference>
<dbReference type="Pfam" id="PF02518">
    <property type="entry name" value="HATPase_c"/>
    <property type="match status" value="1"/>
</dbReference>
<dbReference type="PROSITE" id="PS50113">
    <property type="entry name" value="PAC"/>
    <property type="match status" value="1"/>
</dbReference>
<reference evidence="12 13" key="1">
    <citation type="submission" date="2019-08" db="EMBL/GenBank/DDBJ databases">
        <authorList>
            <person name="Chen S.-C."/>
            <person name="Lai M.-C."/>
            <person name="You Y.-T."/>
        </authorList>
    </citation>
    <scope>NUCLEOTIDE SEQUENCE [LARGE SCALE GENOMIC DNA]</scope>
    <source>
        <strain evidence="12 13">P2F9704a</strain>
    </source>
</reference>
<proteinExistence type="predicted"/>
<keyword evidence="3" id="KW-0808">Transferase</keyword>
<dbReference type="SMART" id="SM00448">
    <property type="entry name" value="REC"/>
    <property type="match status" value="1"/>
</dbReference>
<dbReference type="RefSeq" id="WP_255331401.1">
    <property type="nucleotide sequence ID" value="NZ_VOTZ01000001.1"/>
</dbReference>
<keyword evidence="8" id="KW-0597">Phosphoprotein</keyword>
<evidence type="ECO:0000256" key="2">
    <source>
        <dbReference type="ARBA" id="ARBA00012438"/>
    </source>
</evidence>
<dbReference type="CDD" id="cd17534">
    <property type="entry name" value="REC_DC-like"/>
    <property type="match status" value="1"/>
</dbReference>
<comment type="catalytic activity">
    <reaction evidence="1">
        <text>ATP + protein L-histidine = ADP + protein N-phospho-L-histidine.</text>
        <dbReference type="EC" id="2.7.13.3"/>
    </reaction>
</comment>
<dbReference type="InterPro" id="IPR005467">
    <property type="entry name" value="His_kinase_dom"/>
</dbReference>
<organism evidence="12 13">
    <name type="scientific">Methanocalculus taiwanensis</name>
    <dbReference type="NCBI Taxonomy" id="106207"/>
    <lineage>
        <taxon>Archaea</taxon>
        <taxon>Methanobacteriati</taxon>
        <taxon>Methanobacteriota</taxon>
        <taxon>Stenosarchaea group</taxon>
        <taxon>Methanomicrobia</taxon>
        <taxon>Methanomicrobiales</taxon>
        <taxon>Methanocalculaceae</taxon>
        <taxon>Methanocalculus</taxon>
    </lineage>
</organism>
<evidence type="ECO:0000256" key="7">
    <source>
        <dbReference type="ARBA" id="ARBA00023012"/>
    </source>
</evidence>
<dbReference type="EC" id="2.7.13.3" evidence="2"/>
<dbReference type="InterPro" id="IPR036890">
    <property type="entry name" value="HATPase_C_sf"/>
</dbReference>
<dbReference type="GO" id="GO:0005524">
    <property type="term" value="F:ATP binding"/>
    <property type="evidence" value="ECO:0007669"/>
    <property type="project" value="UniProtKB-KW"/>
</dbReference>
<dbReference type="EMBL" id="VOTZ01000001">
    <property type="protein sequence ID" value="MCQ1537494.1"/>
    <property type="molecule type" value="Genomic_DNA"/>
</dbReference>
<dbReference type="Pfam" id="PF00072">
    <property type="entry name" value="Response_reg"/>
    <property type="match status" value="1"/>
</dbReference>
<dbReference type="Gene3D" id="3.30.565.10">
    <property type="entry name" value="Histidine kinase-like ATPase, C-terminal domain"/>
    <property type="match status" value="1"/>
</dbReference>
<keyword evidence="6" id="KW-0067">ATP-binding</keyword>
<evidence type="ECO:0000256" key="8">
    <source>
        <dbReference type="PROSITE-ProRule" id="PRU00169"/>
    </source>
</evidence>
<evidence type="ECO:0000256" key="3">
    <source>
        <dbReference type="ARBA" id="ARBA00022679"/>
    </source>
</evidence>
<evidence type="ECO:0000313" key="12">
    <source>
        <dbReference type="EMBL" id="MCQ1537494.1"/>
    </source>
</evidence>
<dbReference type="AlphaFoldDB" id="A0ABD4TI57"/>
<dbReference type="InterPro" id="IPR003594">
    <property type="entry name" value="HATPase_dom"/>
</dbReference>
<evidence type="ECO:0000313" key="13">
    <source>
        <dbReference type="Proteomes" id="UP001524383"/>
    </source>
</evidence>
<accession>A0ABD4TI57</accession>
<dbReference type="SUPFAM" id="SSF55874">
    <property type="entry name" value="ATPase domain of HSP90 chaperone/DNA topoisomerase II/histidine kinase"/>
    <property type="match status" value="1"/>
</dbReference>
<dbReference type="PANTHER" id="PTHR42878:SF7">
    <property type="entry name" value="SENSOR HISTIDINE KINASE GLRK"/>
    <property type="match status" value="1"/>
</dbReference>
<evidence type="ECO:0000256" key="1">
    <source>
        <dbReference type="ARBA" id="ARBA00000085"/>
    </source>
</evidence>
<evidence type="ECO:0000259" key="10">
    <source>
        <dbReference type="PROSITE" id="PS50110"/>
    </source>
</evidence>
<evidence type="ECO:0000256" key="5">
    <source>
        <dbReference type="ARBA" id="ARBA00022777"/>
    </source>
</evidence>
<dbReference type="Gene3D" id="3.30.450.20">
    <property type="entry name" value="PAS domain"/>
    <property type="match status" value="1"/>
</dbReference>